<keyword evidence="4" id="KW-1185">Reference proteome</keyword>
<feature type="compositionally biased region" description="Low complexity" evidence="1">
    <location>
        <begin position="78"/>
        <end position="88"/>
    </location>
</feature>
<evidence type="ECO:0000313" key="3">
    <source>
        <dbReference type="EMBL" id="MER7179053.1"/>
    </source>
</evidence>
<comment type="caution">
    <text evidence="3">The sequence shown here is derived from an EMBL/GenBank/DDBJ whole genome shotgun (WGS) entry which is preliminary data.</text>
</comment>
<sequence length="126" mass="13916">MEVHHVAELAELAELADLGRSGNRPPWADLMAARHRKTLVACGSCHPDIHGTRPVPALTEQSLESDVRRKSYASFELGAAGKRPAQQAPRRRPTSTLLQNLWTAVEKTCRGHRDCLRQPAAGDFDQ</sequence>
<evidence type="ECO:0000259" key="2">
    <source>
        <dbReference type="Pfam" id="PF21368"/>
    </source>
</evidence>
<protein>
    <recommendedName>
        <fullName evidence="2">AI2M/AI1M-like HNH endonuclease domain-containing protein</fullName>
    </recommendedName>
</protein>
<organism evidence="3 4">
    <name type="scientific">Streptomyces hyaluromycini</name>
    <dbReference type="NCBI Taxonomy" id="1377993"/>
    <lineage>
        <taxon>Bacteria</taxon>
        <taxon>Bacillati</taxon>
        <taxon>Actinomycetota</taxon>
        <taxon>Actinomycetes</taxon>
        <taxon>Kitasatosporales</taxon>
        <taxon>Streptomycetaceae</taxon>
        <taxon>Streptomyces</taxon>
    </lineage>
</organism>
<feature type="domain" description="AI2M/AI1M-like HNH endonuclease" evidence="2">
    <location>
        <begin position="1"/>
        <end position="46"/>
    </location>
</feature>
<evidence type="ECO:0000256" key="1">
    <source>
        <dbReference type="SAM" id="MobiDB-lite"/>
    </source>
</evidence>
<proteinExistence type="predicted"/>
<feature type="region of interest" description="Disordered" evidence="1">
    <location>
        <begin position="74"/>
        <end position="95"/>
    </location>
</feature>
<evidence type="ECO:0000313" key="4">
    <source>
        <dbReference type="Proteomes" id="UP001474181"/>
    </source>
</evidence>
<dbReference type="Proteomes" id="UP001474181">
    <property type="component" value="Unassembled WGS sequence"/>
</dbReference>
<dbReference type="Pfam" id="PF21368">
    <property type="entry name" value="AI2M-like_HNH"/>
    <property type="match status" value="1"/>
</dbReference>
<reference evidence="3 4" key="1">
    <citation type="submission" date="2024-06" db="EMBL/GenBank/DDBJ databases">
        <title>The Natural Products Discovery Center: Release of the First 8490 Sequenced Strains for Exploring Actinobacteria Biosynthetic Diversity.</title>
        <authorList>
            <person name="Kalkreuter E."/>
            <person name="Kautsar S.A."/>
            <person name="Yang D."/>
            <person name="Bader C.D."/>
            <person name="Teijaro C.N."/>
            <person name="Fluegel L."/>
            <person name="Davis C.M."/>
            <person name="Simpson J.R."/>
            <person name="Lauterbach L."/>
            <person name="Steele A.D."/>
            <person name="Gui C."/>
            <person name="Meng S."/>
            <person name="Li G."/>
            <person name="Viehrig K."/>
            <person name="Ye F."/>
            <person name="Su P."/>
            <person name="Kiefer A.F."/>
            <person name="Nichols A."/>
            <person name="Cepeda A.J."/>
            <person name="Yan W."/>
            <person name="Fan B."/>
            <person name="Jiang Y."/>
            <person name="Adhikari A."/>
            <person name="Zheng C.-J."/>
            <person name="Schuster L."/>
            <person name="Cowan T.M."/>
            <person name="Smanski M.J."/>
            <person name="Chevrette M.G."/>
            <person name="De Carvalho L.P.S."/>
            <person name="Shen B."/>
        </authorList>
    </citation>
    <scope>NUCLEOTIDE SEQUENCE [LARGE SCALE GENOMIC DNA]</scope>
    <source>
        <strain evidence="3 4">NPDC000234</strain>
    </source>
</reference>
<gene>
    <name evidence="3" type="ORF">ABT404_06140</name>
</gene>
<dbReference type="EMBL" id="JBEPEK010000028">
    <property type="protein sequence ID" value="MER7179053.1"/>
    <property type="molecule type" value="Genomic_DNA"/>
</dbReference>
<accession>A0ABV1WRL0</accession>
<name>A0ABV1WRL0_9ACTN</name>
<dbReference type="InterPro" id="IPR049030">
    <property type="entry name" value="AI2M-like_HNH"/>
</dbReference>
<dbReference type="RefSeq" id="WP_350777914.1">
    <property type="nucleotide sequence ID" value="NZ_JBEPEK010000028.1"/>
</dbReference>